<dbReference type="CDD" id="cd06466">
    <property type="entry name" value="p23_CS_SGT1_like"/>
    <property type="match status" value="1"/>
</dbReference>
<reference evidence="4" key="1">
    <citation type="submission" date="2015-07" db="EMBL/GenBank/DDBJ databases">
        <title>Transcriptome Assembly of Anthurium amnicola.</title>
        <authorList>
            <person name="Suzuki J."/>
        </authorList>
    </citation>
    <scope>NUCLEOTIDE SEQUENCE</scope>
</reference>
<dbReference type="GO" id="GO:0051087">
    <property type="term" value="F:protein-folding chaperone binding"/>
    <property type="evidence" value="ECO:0007669"/>
    <property type="project" value="InterPro"/>
</dbReference>
<protein>
    <submittedName>
        <fullName evidence="4">Protein SGT1 A</fullName>
    </submittedName>
</protein>
<dbReference type="InterPro" id="IPR007699">
    <property type="entry name" value="SGS_dom"/>
</dbReference>
<dbReference type="GO" id="GO:0005737">
    <property type="term" value="C:cytoplasm"/>
    <property type="evidence" value="ECO:0007669"/>
    <property type="project" value="UniProtKB-ARBA"/>
</dbReference>
<sequence length="223" mass="24640">MSSEAPASATTPPVQDQNTSTTFLSQSRIRHEWFQNDNYVTVSIFIKNTKKDAASINFGKQSLSVSVKLPAGSEYSLELDPLAHEIVPNDSRYELLSTKIEIKLRKASIGLKWGVLEGEDKLAVSMGSSGGQLSYPSSARKAKNWDALEKEIAEDKDAPEGDAALNALFQQLYRDADDNSRRAMMKSYVESNGTCLSTNWDEVGKDKVETKPPDGMVAKKWDQ</sequence>
<dbReference type="PANTHER" id="PTHR45862">
    <property type="entry name" value="PROTEIN SGT1 HOMOLOG"/>
    <property type="match status" value="1"/>
</dbReference>
<dbReference type="PROSITE" id="PS51203">
    <property type="entry name" value="CS"/>
    <property type="match status" value="1"/>
</dbReference>
<evidence type="ECO:0000259" key="2">
    <source>
        <dbReference type="PROSITE" id="PS51048"/>
    </source>
</evidence>
<organism evidence="4">
    <name type="scientific">Anthurium amnicola</name>
    <dbReference type="NCBI Taxonomy" id="1678845"/>
    <lineage>
        <taxon>Eukaryota</taxon>
        <taxon>Viridiplantae</taxon>
        <taxon>Streptophyta</taxon>
        <taxon>Embryophyta</taxon>
        <taxon>Tracheophyta</taxon>
        <taxon>Spermatophyta</taxon>
        <taxon>Magnoliopsida</taxon>
        <taxon>Liliopsida</taxon>
        <taxon>Araceae</taxon>
        <taxon>Pothoideae</taxon>
        <taxon>Potheae</taxon>
        <taxon>Anthurium</taxon>
    </lineage>
</organism>
<feature type="region of interest" description="Disordered" evidence="1">
    <location>
        <begin position="1"/>
        <end position="21"/>
    </location>
</feature>
<name>A0A1D1XJU8_9ARAE</name>
<dbReference type="Gene3D" id="2.60.40.790">
    <property type="match status" value="1"/>
</dbReference>
<proteinExistence type="predicted"/>
<dbReference type="InterPro" id="IPR007052">
    <property type="entry name" value="CS_dom"/>
</dbReference>
<dbReference type="InterPro" id="IPR008978">
    <property type="entry name" value="HSP20-like_chaperone"/>
</dbReference>
<dbReference type="EMBL" id="GDJX01025307">
    <property type="protein sequence ID" value="JAT42629.1"/>
    <property type="molecule type" value="Transcribed_RNA"/>
</dbReference>
<evidence type="ECO:0000259" key="3">
    <source>
        <dbReference type="PROSITE" id="PS51203"/>
    </source>
</evidence>
<accession>A0A1D1XJU8</accession>
<evidence type="ECO:0000256" key="1">
    <source>
        <dbReference type="SAM" id="MobiDB-lite"/>
    </source>
</evidence>
<dbReference type="FunFam" id="2.60.40.790:FF:000012">
    <property type="entry name" value="SGT1 homolog, MIS12 kinetochore complex assembly cochaperone"/>
    <property type="match status" value="1"/>
</dbReference>
<feature type="domain" description="SGS" evidence="2">
    <location>
        <begin position="134"/>
        <end position="223"/>
    </location>
</feature>
<feature type="domain" description="CS" evidence="3">
    <location>
        <begin position="26"/>
        <end position="117"/>
    </location>
</feature>
<dbReference type="Pfam" id="PF05002">
    <property type="entry name" value="SGS"/>
    <property type="match status" value="1"/>
</dbReference>
<dbReference type="InterPro" id="IPR044563">
    <property type="entry name" value="Sgt1-like"/>
</dbReference>
<dbReference type="SUPFAM" id="SSF49764">
    <property type="entry name" value="HSP20-like chaperones"/>
    <property type="match status" value="1"/>
</dbReference>
<dbReference type="AlphaFoldDB" id="A0A1D1XJU8"/>
<dbReference type="PROSITE" id="PS51048">
    <property type="entry name" value="SGS"/>
    <property type="match status" value="1"/>
</dbReference>
<gene>
    <name evidence="4" type="primary">SGT1A_1</name>
    <name evidence="4" type="ORF">g.1766</name>
</gene>
<evidence type="ECO:0000313" key="4">
    <source>
        <dbReference type="EMBL" id="JAT42629.1"/>
    </source>
</evidence>
<dbReference type="Pfam" id="PF04969">
    <property type="entry name" value="CS"/>
    <property type="match status" value="1"/>
</dbReference>